<feature type="domain" description="Casparian strip membrane protein" evidence="8">
    <location>
        <begin position="29"/>
        <end position="176"/>
    </location>
</feature>
<proteinExistence type="inferred from homology"/>
<dbReference type="AlphaFoldDB" id="A0A5N6R179"/>
<feature type="transmembrane region" description="Helical" evidence="7">
    <location>
        <begin position="114"/>
        <end position="141"/>
    </location>
</feature>
<evidence type="ECO:0000256" key="1">
    <source>
        <dbReference type="ARBA" id="ARBA00004651"/>
    </source>
</evidence>
<feature type="transmembrane region" description="Helical" evidence="7">
    <location>
        <begin position="76"/>
        <end position="102"/>
    </location>
</feature>
<keyword evidence="3 7" id="KW-1003">Cell membrane</keyword>
<evidence type="ECO:0000313" key="9">
    <source>
        <dbReference type="EMBL" id="KAE8023238.1"/>
    </source>
</evidence>
<sequence length="193" mass="20786">MKEGAVEAAGDQPNSKHSTSTVLQWVMNRRLSMVDFILRLLAAAGTLASAVAMGTTDQTLPFFTQFLQFTAQYNDIPTFTFFVIANSIVCAYLVLSLPLSIFHVIRSARKNSRIILLIFDTVMLALLTAGASAAAAIVYLAHNGNASANWSSFCQPFNSFCDRISGSLIGSFGGILLFILLIITLAVAISRPS</sequence>
<dbReference type="Proteomes" id="UP000327013">
    <property type="component" value="Chromosome 3"/>
</dbReference>
<dbReference type="NCBIfam" id="TIGR01569">
    <property type="entry name" value="A_tha_TIGR01569"/>
    <property type="match status" value="1"/>
</dbReference>
<comment type="similarity">
    <text evidence="2 7">Belongs to the Casparian strip membrane proteins (CASP) family.</text>
</comment>
<dbReference type="PANTHER" id="PTHR36488">
    <property type="entry name" value="CASP-LIKE PROTEIN 1U1"/>
    <property type="match status" value="1"/>
</dbReference>
<evidence type="ECO:0000256" key="2">
    <source>
        <dbReference type="ARBA" id="ARBA00007651"/>
    </source>
</evidence>
<name>A0A5N6R179_9ROSI</name>
<dbReference type="PANTHER" id="PTHR36488:SF12">
    <property type="entry name" value="CASP-LIKE PROTEIN"/>
    <property type="match status" value="1"/>
</dbReference>
<keyword evidence="5 7" id="KW-1133">Transmembrane helix</keyword>
<comment type="subcellular location">
    <subcellularLocation>
        <location evidence="1 7">Cell membrane</location>
        <topology evidence="1 7">Multi-pass membrane protein</topology>
    </subcellularLocation>
</comment>
<dbReference type="InterPro" id="IPR006702">
    <property type="entry name" value="CASP_dom"/>
</dbReference>
<accession>A0A5N6R179</accession>
<evidence type="ECO:0000313" key="10">
    <source>
        <dbReference type="Proteomes" id="UP000327013"/>
    </source>
</evidence>
<keyword evidence="10" id="KW-1185">Reference proteome</keyword>
<dbReference type="Pfam" id="PF04535">
    <property type="entry name" value="CASP_dom"/>
    <property type="match status" value="1"/>
</dbReference>
<evidence type="ECO:0000256" key="4">
    <source>
        <dbReference type="ARBA" id="ARBA00022692"/>
    </source>
</evidence>
<organism evidence="9 10">
    <name type="scientific">Carpinus fangiana</name>
    <dbReference type="NCBI Taxonomy" id="176857"/>
    <lineage>
        <taxon>Eukaryota</taxon>
        <taxon>Viridiplantae</taxon>
        <taxon>Streptophyta</taxon>
        <taxon>Embryophyta</taxon>
        <taxon>Tracheophyta</taxon>
        <taxon>Spermatophyta</taxon>
        <taxon>Magnoliopsida</taxon>
        <taxon>eudicotyledons</taxon>
        <taxon>Gunneridae</taxon>
        <taxon>Pentapetalae</taxon>
        <taxon>rosids</taxon>
        <taxon>fabids</taxon>
        <taxon>Fagales</taxon>
        <taxon>Betulaceae</taxon>
        <taxon>Carpinus</taxon>
    </lineage>
</organism>
<keyword evidence="6 7" id="KW-0472">Membrane</keyword>
<comment type="subunit">
    <text evidence="7">Homodimer and heterodimers.</text>
</comment>
<dbReference type="GO" id="GO:0005886">
    <property type="term" value="C:plasma membrane"/>
    <property type="evidence" value="ECO:0007669"/>
    <property type="project" value="UniProtKB-SubCell"/>
</dbReference>
<dbReference type="OrthoDB" id="753675at2759"/>
<evidence type="ECO:0000256" key="5">
    <source>
        <dbReference type="ARBA" id="ARBA00022989"/>
    </source>
</evidence>
<keyword evidence="4 7" id="KW-0812">Transmembrane</keyword>
<reference evidence="9 10" key="1">
    <citation type="submission" date="2019-06" db="EMBL/GenBank/DDBJ databases">
        <title>A chromosomal-level reference genome of Carpinus fangiana (Coryloideae, Betulaceae).</title>
        <authorList>
            <person name="Yang X."/>
            <person name="Wang Z."/>
            <person name="Zhang L."/>
            <person name="Hao G."/>
            <person name="Liu J."/>
            <person name="Yang Y."/>
        </authorList>
    </citation>
    <scope>NUCLEOTIDE SEQUENCE [LARGE SCALE GENOMIC DNA]</scope>
    <source>
        <strain evidence="9">Cfa_2016G</strain>
        <tissue evidence="9">Leaf</tissue>
    </source>
</reference>
<gene>
    <name evidence="9" type="ORF">FH972_008961</name>
</gene>
<evidence type="ECO:0000256" key="6">
    <source>
        <dbReference type="ARBA" id="ARBA00023136"/>
    </source>
</evidence>
<evidence type="ECO:0000259" key="8">
    <source>
        <dbReference type="Pfam" id="PF04535"/>
    </source>
</evidence>
<protein>
    <recommendedName>
        <fullName evidence="7">CASP-like protein</fullName>
    </recommendedName>
</protein>
<feature type="transmembrane region" description="Helical" evidence="7">
    <location>
        <begin position="168"/>
        <end position="189"/>
    </location>
</feature>
<dbReference type="InterPro" id="IPR006459">
    <property type="entry name" value="CASP/CASPL"/>
</dbReference>
<dbReference type="EMBL" id="CM017323">
    <property type="protein sequence ID" value="KAE8023238.1"/>
    <property type="molecule type" value="Genomic_DNA"/>
</dbReference>
<feature type="transmembrane region" description="Helical" evidence="7">
    <location>
        <begin position="36"/>
        <end position="56"/>
    </location>
</feature>
<dbReference type="InterPro" id="IPR044173">
    <property type="entry name" value="CASPL"/>
</dbReference>
<evidence type="ECO:0000256" key="3">
    <source>
        <dbReference type="ARBA" id="ARBA00022475"/>
    </source>
</evidence>
<evidence type="ECO:0000256" key="7">
    <source>
        <dbReference type="RuleBase" id="RU361233"/>
    </source>
</evidence>